<dbReference type="Proteomes" id="UP000812031">
    <property type="component" value="Unassembled WGS sequence"/>
</dbReference>
<keyword evidence="2" id="KW-1185">Reference proteome</keyword>
<dbReference type="RefSeq" id="WP_219316033.1">
    <property type="nucleotide sequence ID" value="NZ_JAHWYN010000002.1"/>
</dbReference>
<organism evidence="1 2">
    <name type="scientific">Flavobacterium taihuense</name>
    <dbReference type="NCBI Taxonomy" id="2857508"/>
    <lineage>
        <taxon>Bacteria</taxon>
        <taxon>Pseudomonadati</taxon>
        <taxon>Bacteroidota</taxon>
        <taxon>Flavobacteriia</taxon>
        <taxon>Flavobacteriales</taxon>
        <taxon>Flavobacteriaceae</taxon>
        <taxon>Flavobacterium</taxon>
    </lineage>
</organism>
<evidence type="ECO:0000313" key="1">
    <source>
        <dbReference type="EMBL" id="MBW4359504.1"/>
    </source>
</evidence>
<accession>A0ABS6XS88</accession>
<evidence type="ECO:0000313" key="2">
    <source>
        <dbReference type="Proteomes" id="UP000812031"/>
    </source>
</evidence>
<proteinExistence type="predicted"/>
<sequence length="219" mass="24746">MKNFKIILSFLFLTTLISCGRNEPEEKKEKEIILSETTKSFTKKVETGKTDTDTASDSGLAAAIENQISTSNPSRKNNIADQKNEPIITVPNTKEVQKVINSPLRNLLNNGQLGKSYTKKELIENYKFPKEAVDLIKQVTYVGPNKLYFKWGSTWLVEKVSDAEFENDTLIFTFKQNKTHVSGGAIGIKYNKKIYTDLVLNNGSAYIPSVKGYHWEINK</sequence>
<gene>
    <name evidence="1" type="ORF">KZH69_03295</name>
</gene>
<reference evidence="1 2" key="1">
    <citation type="submission" date="2021-07" db="EMBL/GenBank/DDBJ databases">
        <title>Flavobacterium sp. nov. isolated from sediment on the Taihu Lake.</title>
        <authorList>
            <person name="Qu J.-H."/>
        </authorList>
    </citation>
    <scope>NUCLEOTIDE SEQUENCE [LARGE SCALE GENOMIC DNA]</scope>
    <source>
        <strain evidence="1 2">NAS39</strain>
    </source>
</reference>
<name>A0ABS6XS88_9FLAO</name>
<evidence type="ECO:0008006" key="3">
    <source>
        <dbReference type="Google" id="ProtNLM"/>
    </source>
</evidence>
<dbReference type="EMBL" id="JAHWYN010000002">
    <property type="protein sequence ID" value="MBW4359504.1"/>
    <property type="molecule type" value="Genomic_DNA"/>
</dbReference>
<comment type="caution">
    <text evidence="1">The sequence shown here is derived from an EMBL/GenBank/DDBJ whole genome shotgun (WGS) entry which is preliminary data.</text>
</comment>
<dbReference type="PROSITE" id="PS51257">
    <property type="entry name" value="PROKAR_LIPOPROTEIN"/>
    <property type="match status" value="1"/>
</dbReference>
<protein>
    <recommendedName>
        <fullName evidence="3">Lipoprotein</fullName>
    </recommendedName>
</protein>